<evidence type="ECO:0000256" key="2">
    <source>
        <dbReference type="SAM" id="Phobius"/>
    </source>
</evidence>
<feature type="region of interest" description="Disordered" evidence="1">
    <location>
        <begin position="652"/>
        <end position="671"/>
    </location>
</feature>
<feature type="compositionally biased region" description="Basic and acidic residues" evidence="1">
    <location>
        <begin position="658"/>
        <end position="671"/>
    </location>
</feature>
<feature type="domain" description="GGDEF" evidence="4">
    <location>
        <begin position="273"/>
        <end position="406"/>
    </location>
</feature>
<dbReference type="InterPro" id="IPR029787">
    <property type="entry name" value="Nucleotide_cyclase"/>
</dbReference>
<dbReference type="PANTHER" id="PTHR44757:SF4">
    <property type="entry name" value="DIGUANYLATE CYCLASE DGCE-RELATED"/>
    <property type="match status" value="1"/>
</dbReference>
<organism evidence="5 6">
    <name type="scientific">Granulosicoccus antarcticus IMCC3135</name>
    <dbReference type="NCBI Taxonomy" id="1192854"/>
    <lineage>
        <taxon>Bacteria</taxon>
        <taxon>Pseudomonadati</taxon>
        <taxon>Pseudomonadota</taxon>
        <taxon>Gammaproteobacteria</taxon>
        <taxon>Chromatiales</taxon>
        <taxon>Granulosicoccaceae</taxon>
        <taxon>Granulosicoccus</taxon>
    </lineage>
</organism>
<accession>A0A2Z2P8Z6</accession>
<dbReference type="InterPro" id="IPR000160">
    <property type="entry name" value="GGDEF_dom"/>
</dbReference>
<evidence type="ECO:0000259" key="3">
    <source>
        <dbReference type="PROSITE" id="PS50883"/>
    </source>
</evidence>
<dbReference type="PROSITE" id="PS50883">
    <property type="entry name" value="EAL"/>
    <property type="match status" value="1"/>
</dbReference>
<name>A0A2Z2P8Z6_9GAMM</name>
<dbReference type="InterPro" id="IPR043128">
    <property type="entry name" value="Rev_trsase/Diguanyl_cyclase"/>
</dbReference>
<sequence length="671" mass="73683">MIASLYGAGKSLRASNQSRSLWWSIPLWVGAGTLLLTIANFGMERTEKHLLAQDAEQTALKYAEFIARTVPDLEHLFTRRELSEQAQIELQRSSQLGDVFRFKLFDANGQLLLTSDQIVSMAPLSAAGTSQLGSHHGDTNSYVSDIVLGGKNYIELSDGRKKPDRPDLYSEAYVPLMGDNGIQGVIEVYVDQSARQRLIAAAFTEVALIAATLLLLGGTGLGWQTWQRSSDRRQGEERIRYLAEHDVLSGALNRASFQSVLISAAQAATASGESFAIHCIDLDRFKEINDTQGHATGDQVLCEVADRLTALHRPGDVLARLGGDEFAILQATQSDPRDVESYGQLIVKSLASPIEIDGSRIPCGASVGAACFGTDATEISDLLHKADLAMYRSKTSGRGRFSFYDETLDHELEERRLLAIDLRTALADRTLCLHYQPLFEAEDRDTATGFEALMRWNHPTRGNVPPSIFIPLAEECGEIEALGTWAIEQACNDATLWKDCARVAVNLSAAQFRAEATDVVSVVSHALEKTGLAPERLELEITESLLISNPEQVLDSLNRLSNLGVRIAMDDFGTGYSSLAYLWRFPFNKVKIDRAFVKELEDEGKVSLIIGSIVSLAHSLGMRVNAEGVETELQRDALRQLGCDELQGFLLGRPAPNESHEPHVDIDRRAA</sequence>
<dbReference type="CDD" id="cd01948">
    <property type="entry name" value="EAL"/>
    <property type="match status" value="1"/>
</dbReference>
<dbReference type="SMART" id="SM00267">
    <property type="entry name" value="GGDEF"/>
    <property type="match status" value="1"/>
</dbReference>
<dbReference type="CDD" id="cd01949">
    <property type="entry name" value="GGDEF"/>
    <property type="match status" value="1"/>
</dbReference>
<protein>
    <submittedName>
        <fullName evidence="5">Putative signaling protein</fullName>
    </submittedName>
</protein>
<evidence type="ECO:0000256" key="1">
    <source>
        <dbReference type="SAM" id="MobiDB-lite"/>
    </source>
</evidence>
<dbReference type="Pfam" id="PF00990">
    <property type="entry name" value="GGDEF"/>
    <property type="match status" value="1"/>
</dbReference>
<feature type="transmembrane region" description="Helical" evidence="2">
    <location>
        <begin position="20"/>
        <end position="41"/>
    </location>
</feature>
<evidence type="ECO:0000313" key="5">
    <source>
        <dbReference type="EMBL" id="ASJ76364.1"/>
    </source>
</evidence>
<gene>
    <name evidence="5" type="ORF">IMCC3135_31585</name>
</gene>
<feature type="domain" description="EAL" evidence="3">
    <location>
        <begin position="415"/>
        <end position="668"/>
    </location>
</feature>
<dbReference type="SUPFAM" id="SSF55073">
    <property type="entry name" value="Nucleotide cyclase"/>
    <property type="match status" value="1"/>
</dbReference>
<dbReference type="SMART" id="SM00052">
    <property type="entry name" value="EAL"/>
    <property type="match status" value="1"/>
</dbReference>
<reference evidence="5 6" key="1">
    <citation type="submission" date="2016-12" db="EMBL/GenBank/DDBJ databases">
        <authorList>
            <person name="Song W.-J."/>
            <person name="Kurnit D.M."/>
        </authorList>
    </citation>
    <scope>NUCLEOTIDE SEQUENCE [LARGE SCALE GENOMIC DNA]</scope>
    <source>
        <strain evidence="5 6">IMCC3135</strain>
    </source>
</reference>
<dbReference type="KEGG" id="gai:IMCC3135_31585"/>
<dbReference type="Proteomes" id="UP000250079">
    <property type="component" value="Chromosome"/>
</dbReference>
<evidence type="ECO:0000259" key="4">
    <source>
        <dbReference type="PROSITE" id="PS50887"/>
    </source>
</evidence>
<dbReference type="PROSITE" id="PS50887">
    <property type="entry name" value="GGDEF"/>
    <property type="match status" value="1"/>
</dbReference>
<keyword evidence="2" id="KW-0472">Membrane</keyword>
<dbReference type="InterPro" id="IPR052155">
    <property type="entry name" value="Biofilm_reg_signaling"/>
</dbReference>
<keyword evidence="6" id="KW-1185">Reference proteome</keyword>
<dbReference type="Pfam" id="PF00563">
    <property type="entry name" value="EAL"/>
    <property type="match status" value="1"/>
</dbReference>
<dbReference type="EMBL" id="CP018632">
    <property type="protein sequence ID" value="ASJ76364.1"/>
    <property type="molecule type" value="Genomic_DNA"/>
</dbReference>
<dbReference type="AlphaFoldDB" id="A0A2Z2P8Z6"/>
<dbReference type="NCBIfam" id="TIGR00254">
    <property type="entry name" value="GGDEF"/>
    <property type="match status" value="1"/>
</dbReference>
<dbReference type="InterPro" id="IPR001633">
    <property type="entry name" value="EAL_dom"/>
</dbReference>
<evidence type="ECO:0000313" key="6">
    <source>
        <dbReference type="Proteomes" id="UP000250079"/>
    </source>
</evidence>
<dbReference type="PANTHER" id="PTHR44757">
    <property type="entry name" value="DIGUANYLATE CYCLASE DGCP"/>
    <property type="match status" value="1"/>
</dbReference>
<dbReference type="Gene3D" id="3.30.70.270">
    <property type="match status" value="1"/>
</dbReference>
<dbReference type="Gene3D" id="3.20.20.450">
    <property type="entry name" value="EAL domain"/>
    <property type="match status" value="1"/>
</dbReference>
<keyword evidence="2" id="KW-1133">Transmembrane helix</keyword>
<proteinExistence type="predicted"/>
<keyword evidence="2" id="KW-0812">Transmembrane</keyword>
<dbReference type="InterPro" id="IPR035919">
    <property type="entry name" value="EAL_sf"/>
</dbReference>
<dbReference type="SUPFAM" id="SSF141868">
    <property type="entry name" value="EAL domain-like"/>
    <property type="match status" value="1"/>
</dbReference>